<gene>
    <name evidence="1" type="ORF">LP092_13460</name>
</gene>
<evidence type="ECO:0000313" key="1">
    <source>
        <dbReference type="EMBL" id="UZA02923.1"/>
    </source>
</evidence>
<dbReference type="Proteomes" id="UP001163632">
    <property type="component" value="Chromosome"/>
</dbReference>
<accession>A0ABY6M5V1</accession>
<name>A0ABY6M5V1_MORBO</name>
<dbReference type="EMBL" id="CP087830">
    <property type="protein sequence ID" value="UZA02923.1"/>
    <property type="molecule type" value="Genomic_DNA"/>
</dbReference>
<dbReference type="RefSeq" id="WP_264690341.1">
    <property type="nucleotide sequence ID" value="NZ_CP087771.1"/>
</dbReference>
<reference evidence="1" key="1">
    <citation type="journal article" date="2022" name="BMC Microbiol.">
        <title>Whole genome sequencing of Moraxella bovis strains from North America reveals two genotypes with different genetic determinants.</title>
        <authorList>
            <person name="Wynn E.L."/>
            <person name="Hille M.M."/>
            <person name="Loy J.D."/>
            <person name="Schuller G."/>
            <person name="Kuhn K.L."/>
            <person name="Dickey A.M."/>
            <person name="Bono J.L."/>
            <person name="Clawson M.L."/>
        </authorList>
    </citation>
    <scope>NUCLEOTIDE SEQUENCE</scope>
    <source>
        <strain evidence="1">SAM102599</strain>
    </source>
</reference>
<organism evidence="1 2">
    <name type="scientific">Moraxella bovis</name>
    <dbReference type="NCBI Taxonomy" id="476"/>
    <lineage>
        <taxon>Bacteria</taxon>
        <taxon>Pseudomonadati</taxon>
        <taxon>Pseudomonadota</taxon>
        <taxon>Gammaproteobacteria</taxon>
        <taxon>Moraxellales</taxon>
        <taxon>Moraxellaceae</taxon>
        <taxon>Moraxella</taxon>
    </lineage>
</organism>
<keyword evidence="2" id="KW-1185">Reference proteome</keyword>
<proteinExistence type="predicted"/>
<protein>
    <submittedName>
        <fullName evidence="1">Uncharacterized protein</fullName>
    </submittedName>
</protein>
<evidence type="ECO:0000313" key="2">
    <source>
        <dbReference type="Proteomes" id="UP001163632"/>
    </source>
</evidence>
<sequence length="108" mass="12480">MINQNEINKQREENILQINLASALKRLYSNPDFVTVFKKYYSESYVLELVSSLALYDNKSVEYKETVKELNVISSFNKFLDTILTNGAMAENDLKDLTAIPESEINYE</sequence>